<feature type="chain" id="PRO_5046553629" evidence="8">
    <location>
        <begin position="22"/>
        <end position="558"/>
    </location>
</feature>
<keyword evidence="3" id="KW-1134">Transmembrane beta strand</keyword>
<keyword evidence="5 8" id="KW-0732">Signal</keyword>
<dbReference type="EMBL" id="JBBNFP010000020">
    <property type="protein sequence ID" value="MEQ2486707.1"/>
    <property type="molecule type" value="Genomic_DNA"/>
</dbReference>
<evidence type="ECO:0000256" key="3">
    <source>
        <dbReference type="ARBA" id="ARBA00022452"/>
    </source>
</evidence>
<accession>A0ABV1FQN5</accession>
<dbReference type="InterPro" id="IPR005017">
    <property type="entry name" value="OMPP1/FadL/TodX"/>
</dbReference>
<dbReference type="Gene3D" id="2.40.160.60">
    <property type="entry name" value="Outer membrane protein transport protein (OMPP1/FadL/TodX)"/>
    <property type="match status" value="1"/>
</dbReference>
<evidence type="ECO:0000256" key="1">
    <source>
        <dbReference type="ARBA" id="ARBA00004571"/>
    </source>
</evidence>
<evidence type="ECO:0000256" key="5">
    <source>
        <dbReference type="ARBA" id="ARBA00022729"/>
    </source>
</evidence>
<evidence type="ECO:0000256" key="2">
    <source>
        <dbReference type="ARBA" id="ARBA00008163"/>
    </source>
</evidence>
<name>A0ABV1FQN5_9BACT</name>
<sequence>MNKLKLAIAAMAMLTIQNAHAGGILTNTNQSIQFLRNPARDAAIGIDGVYFNPAGVAFLSEGLHLSLNLQNATQTRSVTGIFAPFVFGAKNESTTKTFKGEANAPVLPTIQAAYNKDNWSFQFGFGILGGGGKCIFKNGLPSFESTVAMLPLLSQNLDAVTNKLGLGSLGLPAVDSYDMDTYMRGRQYYFGFTFGAAYKFNEHWSAYGGLRMLYGNSNYYGYVSNIKARFAGSNEYVNASETFLGQSSQAYEAVGRYTAAAQYAAQKGDMAGAQAAQAKAQEYAVKAAMLGALGNATQDVRLNCDQTGWGVAPILGVDYKVGDFNFAAKYEFKTRMRLKNKAANSESARNLEILDRWADKENVPEDSPALLTLGARWSVIPSLRLNAGWHHYFDKDAHQYKNHQKSLGGNTNEFLFGAEYDVSKMVEVSAGVQKTNYKMTGDYMEDVSFVVNSYSYGFGFGVHLNKKMTLNVAYFQTNYSDFTAASNNYNDLANLTGTIVKGMATRLGQSDEVAAGAAEEIKNMLTTPVTEDGKSLLYGKNTFTRTNHVFGLGLNIDF</sequence>
<reference evidence="9 10" key="1">
    <citation type="submission" date="2024-04" db="EMBL/GenBank/DDBJ databases">
        <title>Human intestinal bacterial collection.</title>
        <authorList>
            <person name="Pauvert C."/>
            <person name="Hitch T.C.A."/>
            <person name="Clavel T."/>
        </authorList>
    </citation>
    <scope>NUCLEOTIDE SEQUENCE [LARGE SCALE GENOMIC DNA]</scope>
    <source>
        <strain evidence="9 10">CLA-AA-H145</strain>
    </source>
</reference>
<dbReference type="SUPFAM" id="SSF56935">
    <property type="entry name" value="Porins"/>
    <property type="match status" value="1"/>
</dbReference>
<evidence type="ECO:0000313" key="9">
    <source>
        <dbReference type="EMBL" id="MEQ2486707.1"/>
    </source>
</evidence>
<keyword evidence="7" id="KW-0998">Cell outer membrane</keyword>
<gene>
    <name evidence="9" type="ORF">AAAT34_06525</name>
</gene>
<evidence type="ECO:0000256" key="6">
    <source>
        <dbReference type="ARBA" id="ARBA00023136"/>
    </source>
</evidence>
<evidence type="ECO:0000256" key="7">
    <source>
        <dbReference type="ARBA" id="ARBA00023237"/>
    </source>
</evidence>
<comment type="similarity">
    <text evidence="2">Belongs to the OmpP1/FadL family.</text>
</comment>
<dbReference type="PANTHER" id="PTHR35093:SF8">
    <property type="entry name" value="OUTER MEMBRANE PROTEIN NMB0088-RELATED"/>
    <property type="match status" value="1"/>
</dbReference>
<keyword evidence="6" id="KW-0472">Membrane</keyword>
<protein>
    <submittedName>
        <fullName evidence="9">Outer membrane protein transport protein</fullName>
    </submittedName>
</protein>
<proteinExistence type="inferred from homology"/>
<comment type="caution">
    <text evidence="9">The sequence shown here is derived from an EMBL/GenBank/DDBJ whole genome shotgun (WGS) entry which is preliminary data.</text>
</comment>
<comment type="subcellular location">
    <subcellularLocation>
        <location evidence="1">Cell outer membrane</location>
        <topology evidence="1">Multi-pass membrane protein</topology>
    </subcellularLocation>
</comment>
<keyword evidence="4" id="KW-0812">Transmembrane</keyword>
<dbReference type="Proteomes" id="UP001487296">
    <property type="component" value="Unassembled WGS sequence"/>
</dbReference>
<evidence type="ECO:0000256" key="4">
    <source>
        <dbReference type="ARBA" id="ARBA00022692"/>
    </source>
</evidence>
<dbReference type="RefSeq" id="WP_252344919.1">
    <property type="nucleotide sequence ID" value="NZ_JAHKBE010000020.1"/>
</dbReference>
<dbReference type="PANTHER" id="PTHR35093">
    <property type="entry name" value="OUTER MEMBRANE PROTEIN NMB0088-RELATED"/>
    <property type="match status" value="1"/>
</dbReference>
<feature type="signal peptide" evidence="8">
    <location>
        <begin position="1"/>
        <end position="21"/>
    </location>
</feature>
<evidence type="ECO:0000313" key="10">
    <source>
        <dbReference type="Proteomes" id="UP001487296"/>
    </source>
</evidence>
<keyword evidence="10" id="KW-1185">Reference proteome</keyword>
<organism evidence="9 10">
    <name type="scientific">Hallella faecis</name>
    <dbReference type="NCBI Taxonomy" id="2841596"/>
    <lineage>
        <taxon>Bacteria</taxon>
        <taxon>Pseudomonadati</taxon>
        <taxon>Bacteroidota</taxon>
        <taxon>Bacteroidia</taxon>
        <taxon>Bacteroidales</taxon>
        <taxon>Prevotellaceae</taxon>
        <taxon>Hallella</taxon>
    </lineage>
</organism>
<evidence type="ECO:0000256" key="8">
    <source>
        <dbReference type="SAM" id="SignalP"/>
    </source>
</evidence>